<organism evidence="2 3">
    <name type="scientific">Trichonephila clavata</name>
    <name type="common">Joro spider</name>
    <name type="synonym">Nephila clavata</name>
    <dbReference type="NCBI Taxonomy" id="2740835"/>
    <lineage>
        <taxon>Eukaryota</taxon>
        <taxon>Metazoa</taxon>
        <taxon>Ecdysozoa</taxon>
        <taxon>Arthropoda</taxon>
        <taxon>Chelicerata</taxon>
        <taxon>Arachnida</taxon>
        <taxon>Araneae</taxon>
        <taxon>Araneomorphae</taxon>
        <taxon>Entelegynae</taxon>
        <taxon>Araneoidea</taxon>
        <taxon>Nephilidae</taxon>
        <taxon>Trichonephila</taxon>
    </lineage>
</organism>
<feature type="region of interest" description="Disordered" evidence="1">
    <location>
        <begin position="1"/>
        <end position="20"/>
    </location>
</feature>
<evidence type="ECO:0000313" key="2">
    <source>
        <dbReference type="EMBL" id="GFR08969.1"/>
    </source>
</evidence>
<sequence>MKRTQPPAKTVPNDLQPLPIHSLMTSPPQRQCQSLLKWQSSTLDRLLGIEYVFPPVILATDYFTKSGTERKCDYS</sequence>
<dbReference type="AlphaFoldDB" id="A0A8X6GSJ4"/>
<evidence type="ECO:0000313" key="3">
    <source>
        <dbReference type="Proteomes" id="UP000887116"/>
    </source>
</evidence>
<comment type="caution">
    <text evidence="2">The sequence shown here is derived from an EMBL/GenBank/DDBJ whole genome shotgun (WGS) entry which is preliminary data.</text>
</comment>
<keyword evidence="3" id="KW-1185">Reference proteome</keyword>
<gene>
    <name evidence="2" type="ORF">TNCT_297291</name>
</gene>
<evidence type="ECO:0000256" key="1">
    <source>
        <dbReference type="SAM" id="MobiDB-lite"/>
    </source>
</evidence>
<reference evidence="2" key="1">
    <citation type="submission" date="2020-07" db="EMBL/GenBank/DDBJ databases">
        <title>Multicomponent nature underlies the extraordinary mechanical properties of spider dragline silk.</title>
        <authorList>
            <person name="Kono N."/>
            <person name="Nakamura H."/>
            <person name="Mori M."/>
            <person name="Yoshida Y."/>
            <person name="Ohtoshi R."/>
            <person name="Malay A.D."/>
            <person name="Moran D.A.P."/>
            <person name="Tomita M."/>
            <person name="Numata K."/>
            <person name="Arakawa K."/>
        </authorList>
    </citation>
    <scope>NUCLEOTIDE SEQUENCE</scope>
</reference>
<protein>
    <submittedName>
        <fullName evidence="2">Uncharacterized protein</fullName>
    </submittedName>
</protein>
<dbReference type="Proteomes" id="UP000887116">
    <property type="component" value="Unassembled WGS sequence"/>
</dbReference>
<name>A0A8X6GSJ4_TRICU</name>
<proteinExistence type="predicted"/>
<accession>A0A8X6GSJ4</accession>
<dbReference type="EMBL" id="BMAO01026355">
    <property type="protein sequence ID" value="GFR08969.1"/>
    <property type="molecule type" value="Genomic_DNA"/>
</dbReference>